<dbReference type="InterPro" id="IPR001242">
    <property type="entry name" value="Condensation_dom"/>
</dbReference>
<dbReference type="Gene3D" id="3.30.559.10">
    <property type="entry name" value="Chloramphenicol acetyltransferase-like domain"/>
    <property type="match status" value="1"/>
</dbReference>
<reference evidence="6" key="1">
    <citation type="journal article" date="2019" name="Microbiol. Resour. Announc.">
        <title>Draft Genomic Sequences of Streptomyces misionensis and Streptomyces albidoflavus, bacteria applied for phytopathogen biocontrol.</title>
        <authorList>
            <person name="Pylro V."/>
            <person name="Dias A."/>
            <person name="Andreote F."/>
            <person name="Varani A."/>
            <person name="Andreote C."/>
            <person name="Bernardo E."/>
            <person name="Martins T."/>
        </authorList>
    </citation>
    <scope>NUCLEOTIDE SEQUENCE [LARGE SCALE GENOMIC DNA]</scope>
    <source>
        <strain evidence="6">66</strain>
    </source>
</reference>
<keyword evidence="2" id="KW-0596">Phosphopantetheine</keyword>
<dbReference type="FunFam" id="2.30.38.10:FF:000001">
    <property type="entry name" value="Non-ribosomal peptide synthetase PvdI"/>
    <property type="match status" value="1"/>
</dbReference>
<dbReference type="InterPro" id="IPR036736">
    <property type="entry name" value="ACP-like_sf"/>
</dbReference>
<dbReference type="InterPro" id="IPR000873">
    <property type="entry name" value="AMP-dep_synth/lig_dom"/>
</dbReference>
<dbReference type="CDD" id="cd19531">
    <property type="entry name" value="LCL_NRPS-like"/>
    <property type="match status" value="1"/>
</dbReference>
<evidence type="ECO:0000313" key="7">
    <source>
        <dbReference type="Proteomes" id="UP000320481"/>
    </source>
</evidence>
<dbReference type="EMBL" id="VOGW01000049">
    <property type="protein sequence ID" value="TWV53742.1"/>
    <property type="molecule type" value="Genomic_DNA"/>
</dbReference>
<dbReference type="InterPro" id="IPR023213">
    <property type="entry name" value="CAT-like_dom_sf"/>
</dbReference>
<feature type="compositionally biased region" description="Basic and acidic residues" evidence="4">
    <location>
        <begin position="598"/>
        <end position="608"/>
    </location>
</feature>
<dbReference type="GO" id="GO:0005829">
    <property type="term" value="C:cytosol"/>
    <property type="evidence" value="ECO:0007669"/>
    <property type="project" value="TreeGrafter"/>
</dbReference>
<dbReference type="SUPFAM" id="SSF56801">
    <property type="entry name" value="Acetyl-CoA synthetase-like"/>
    <property type="match status" value="2"/>
</dbReference>
<dbReference type="NCBIfam" id="TIGR01733">
    <property type="entry name" value="AA-adenyl-dom"/>
    <property type="match status" value="2"/>
</dbReference>
<accession>A0A5C6JWR9</accession>
<dbReference type="Gene3D" id="3.40.50.980">
    <property type="match status" value="4"/>
</dbReference>
<comment type="caution">
    <text evidence="6">The sequence shown here is derived from an EMBL/GenBank/DDBJ whole genome shotgun (WGS) entry which is preliminary data.</text>
</comment>
<proteinExistence type="predicted"/>
<dbReference type="InterPro" id="IPR010071">
    <property type="entry name" value="AA_adenyl_dom"/>
</dbReference>
<keyword evidence="7" id="KW-1185">Reference proteome</keyword>
<feature type="domain" description="Carrier" evidence="5">
    <location>
        <begin position="1574"/>
        <end position="1648"/>
    </location>
</feature>
<dbReference type="SUPFAM" id="SSF47336">
    <property type="entry name" value="ACP-like"/>
    <property type="match status" value="2"/>
</dbReference>
<dbReference type="FunFam" id="3.40.50.12780:FF:000012">
    <property type="entry name" value="Non-ribosomal peptide synthetase"/>
    <property type="match status" value="1"/>
</dbReference>
<evidence type="ECO:0000256" key="4">
    <source>
        <dbReference type="SAM" id="MobiDB-lite"/>
    </source>
</evidence>
<dbReference type="CDD" id="cd05930">
    <property type="entry name" value="A_NRPS"/>
    <property type="match status" value="2"/>
</dbReference>
<keyword evidence="3" id="KW-0597">Phosphoprotein</keyword>
<feature type="region of interest" description="Disordered" evidence="4">
    <location>
        <begin position="588"/>
        <end position="608"/>
    </location>
</feature>
<dbReference type="InterPro" id="IPR009081">
    <property type="entry name" value="PP-bd_ACP"/>
</dbReference>
<dbReference type="Gene3D" id="1.10.1200.10">
    <property type="entry name" value="ACP-like"/>
    <property type="match status" value="2"/>
</dbReference>
<dbReference type="Gene3D" id="3.30.300.30">
    <property type="match status" value="2"/>
</dbReference>
<evidence type="ECO:0000256" key="2">
    <source>
        <dbReference type="ARBA" id="ARBA00022450"/>
    </source>
</evidence>
<gene>
    <name evidence="6" type="ORF">FRZ03_08585</name>
</gene>
<evidence type="ECO:0000256" key="3">
    <source>
        <dbReference type="ARBA" id="ARBA00022553"/>
    </source>
</evidence>
<dbReference type="PANTHER" id="PTHR45527">
    <property type="entry name" value="NONRIBOSOMAL PEPTIDE SYNTHETASE"/>
    <property type="match status" value="1"/>
</dbReference>
<dbReference type="InterPro" id="IPR020845">
    <property type="entry name" value="AMP-binding_CS"/>
</dbReference>
<dbReference type="SUPFAM" id="SSF52777">
    <property type="entry name" value="CoA-dependent acyltransferases"/>
    <property type="match status" value="2"/>
</dbReference>
<evidence type="ECO:0000256" key="1">
    <source>
        <dbReference type="ARBA" id="ARBA00001957"/>
    </source>
</evidence>
<dbReference type="PANTHER" id="PTHR45527:SF1">
    <property type="entry name" value="FATTY ACID SYNTHASE"/>
    <property type="match status" value="1"/>
</dbReference>
<sequence>MNAVLLPERFAEQARRTPHAVAVVDGAHTLDYRDLDRAANRMAHLLRGRGAGPGTLVGVALERGPDLIVALLAVWKASAAYVPFDPGQPPARLAGMIRDSGAALVLAEEPLAGPVRDAGATALSPARVRAEAARLPATAPAGPADPDELAYAVFTSGSTGRPKAVAVTHAGIAGRVGWGVAAHRIGPGDRVLLKTSMAFDAAGWEVFAPLTSGGAVVLAPPGAERDPAALLGAVARHRVTVLQAVPSVLRLLAEDGRGWDGCGALRLLCSAGEPLYAELAVRLEELTEGRVELWNTYGPTECSIDVTAQRVDPEQTTGAVPIGRAITGMRVLVLGPSGEPVPVGVPGELYAGGPGVARGYLGRPALTAERFVPDPYGPPGARLYRTGDLVQWRDDLTLEYLGRRDHQIKVNGVRIEPGEIESVLIKHPAVSGAVVTPCAREGDAAHRLAAHLTTREPVADEALRAFLADRLPESHVPAVFRTVDGFPLTVGGKADRAALLAAEERRGDGGAPYVAPRGAAEELVAGVWTELLGRERIGAHDDFFALGGTSLHLARLAARLRAASGGRVPLRGLFTAATVEAQARLLGPAPAPESAGDEPIRPVPRDGDLPLSPGQRRLWFLDRLTPKSTEWVAPVLLRLPATTGEAAVRAALRELTARHEALRTRYPAVDGEPRQRIAAPHDSAAEPRLRTVDTERGALAALFGEEFRRGFDLERGPLWRALLARITGEDHVLLLTVHHIGCDGWSTTVIERELHELCAAHEAGRAPVLAVPEVQYADYAAWQRRRLTEEYTRAELDHWRRELDRLEPLELPADRPRPPERDARGAVVSFAIDPEVSRRLTDLGRAQGATPFMTLLTAFAALLARHTGRWDVPVGTPVPGRDRPETASTVGFFLNSLVVRCRLDATAGFRQALERVRDTARDAFAHQDLPFERLVEELSPERDLSRTPLYQVAFDLHSEGATSVAARPEDAAALARAWRVAKTDLSLFVRLLPDGSFGAALEYATGLFDEATVARLADRFTLLLRAVADRPDQPLAQIGLIPAAQRRRQLLDWNATAADTRPGTVLDWFEDQAARTPRAPAVVLGGQTLRYGELNARADRLARQLRALGVAAESRVGVLLDRGPELITALSAVWKAGAAYVPLDPEHPAGRITALLDEARVTALITVRDLLVETPPGVVPVLLDEDEGACAPARQPATAPAAPRADPGPDRLAYVVFTSGSTGRAKGVEVTHRGLANHVDWAARELASRGPGGAPLFSSVAYDLVVPTLWAPLVTGGAVTVVPPGTDLSGLGRALGASAPYAFVKLTPGHLDVLADQLTPAEAAALAPVLVVAGEPFTRAGAERWRALAPGTELINEYGPTEATVGTSVHPVPDPIGTDVLPIGRPLPNVTQYVLDAELRPVPTGVTGELCIGGSGVARGYTGRPRWTADRFVPDPFAARPGARLYRSGDLVRQRDDGTVVFIGRADDQIKLRGHRIEPGEIRAVLSGHPDVRDAVVGLHRSEGGEPRLVAHYVPAGPAPRAAGLAEHCARSLPAAWVPSAFVPVPAIPLNANGKVDRRALPAPGRAAGAGRIAPSGPVQERLAAIWAELLGSEPGAHDSFFAEGGNSITGIRLVARIQEAFEIDLPVRALFETPTVAGLASAVEDIIVAEAGALSDDEIADRL</sequence>
<dbReference type="Pfam" id="PF00550">
    <property type="entry name" value="PP-binding"/>
    <property type="match status" value="2"/>
</dbReference>
<organism evidence="6 7">
    <name type="scientific">Streptomyces misionensis</name>
    <dbReference type="NCBI Taxonomy" id="67331"/>
    <lineage>
        <taxon>Bacteria</taxon>
        <taxon>Bacillati</taxon>
        <taxon>Actinomycetota</taxon>
        <taxon>Actinomycetes</taxon>
        <taxon>Kitasatosporales</taxon>
        <taxon>Streptomycetaceae</taxon>
        <taxon>Streptomyces</taxon>
    </lineage>
</organism>
<dbReference type="GO" id="GO:0008610">
    <property type="term" value="P:lipid biosynthetic process"/>
    <property type="evidence" value="ECO:0007669"/>
    <property type="project" value="UniProtKB-ARBA"/>
</dbReference>
<dbReference type="RefSeq" id="WP_146464568.1">
    <property type="nucleotide sequence ID" value="NZ_VOGW01000049.1"/>
</dbReference>
<evidence type="ECO:0000313" key="6">
    <source>
        <dbReference type="EMBL" id="TWV53742.1"/>
    </source>
</evidence>
<name>A0A5C6JWR9_9ACTN</name>
<dbReference type="Pfam" id="PF13193">
    <property type="entry name" value="AMP-binding_C"/>
    <property type="match status" value="2"/>
</dbReference>
<dbReference type="InterPro" id="IPR045851">
    <property type="entry name" value="AMP-bd_C_sf"/>
</dbReference>
<dbReference type="Proteomes" id="UP000320481">
    <property type="component" value="Unassembled WGS sequence"/>
</dbReference>
<dbReference type="Pfam" id="PF00668">
    <property type="entry name" value="Condensation"/>
    <property type="match status" value="1"/>
</dbReference>
<dbReference type="GO" id="GO:0009239">
    <property type="term" value="P:enterobactin biosynthetic process"/>
    <property type="evidence" value="ECO:0007669"/>
    <property type="project" value="TreeGrafter"/>
</dbReference>
<evidence type="ECO:0000259" key="5">
    <source>
        <dbReference type="PROSITE" id="PS50075"/>
    </source>
</evidence>
<feature type="domain" description="Carrier" evidence="5">
    <location>
        <begin position="515"/>
        <end position="590"/>
    </location>
</feature>
<dbReference type="GO" id="GO:0047527">
    <property type="term" value="F:2,3-dihydroxybenzoate-serine ligase activity"/>
    <property type="evidence" value="ECO:0007669"/>
    <property type="project" value="TreeGrafter"/>
</dbReference>
<dbReference type="SMART" id="SM00823">
    <property type="entry name" value="PKS_PP"/>
    <property type="match status" value="2"/>
</dbReference>
<dbReference type="PROSITE" id="PS50075">
    <property type="entry name" value="CARRIER"/>
    <property type="match status" value="2"/>
</dbReference>
<dbReference type="PROSITE" id="PS00455">
    <property type="entry name" value="AMP_BINDING"/>
    <property type="match status" value="1"/>
</dbReference>
<protein>
    <submittedName>
        <fullName evidence="6">Amino acid adenylation domain-containing protein</fullName>
    </submittedName>
</protein>
<dbReference type="FunFam" id="3.40.50.980:FF:000001">
    <property type="entry name" value="Non-ribosomal peptide synthetase"/>
    <property type="match status" value="2"/>
</dbReference>
<dbReference type="Gene3D" id="2.30.38.10">
    <property type="entry name" value="Luciferase, Domain 3"/>
    <property type="match status" value="2"/>
</dbReference>
<comment type="cofactor">
    <cofactor evidence="1">
        <name>pantetheine 4'-phosphate</name>
        <dbReference type="ChEBI" id="CHEBI:47942"/>
    </cofactor>
</comment>
<dbReference type="Pfam" id="PF00501">
    <property type="entry name" value="AMP-binding"/>
    <property type="match status" value="2"/>
</dbReference>
<dbReference type="Gene3D" id="3.30.559.30">
    <property type="entry name" value="Nonribosomal peptide synthetase, condensation domain"/>
    <property type="match status" value="1"/>
</dbReference>
<dbReference type="GO" id="GO:0043041">
    <property type="term" value="P:amino acid activation for nonribosomal peptide biosynthetic process"/>
    <property type="evidence" value="ECO:0007669"/>
    <property type="project" value="TreeGrafter"/>
</dbReference>
<dbReference type="GO" id="GO:0031177">
    <property type="term" value="F:phosphopantetheine binding"/>
    <property type="evidence" value="ECO:0007669"/>
    <property type="project" value="InterPro"/>
</dbReference>
<dbReference type="InterPro" id="IPR025110">
    <property type="entry name" value="AMP-bd_C"/>
</dbReference>
<dbReference type="GO" id="GO:0009366">
    <property type="term" value="C:enterobactin synthetase complex"/>
    <property type="evidence" value="ECO:0007669"/>
    <property type="project" value="TreeGrafter"/>
</dbReference>
<dbReference type="InterPro" id="IPR020806">
    <property type="entry name" value="PKS_PP-bd"/>
</dbReference>